<dbReference type="EMBL" id="KV423963">
    <property type="protein sequence ID" value="KZT57475.1"/>
    <property type="molecule type" value="Genomic_DNA"/>
</dbReference>
<name>A0A165G194_9BASI</name>
<accession>A0A165G194</accession>
<organism evidence="2 3">
    <name type="scientific">Calocera cornea HHB12733</name>
    <dbReference type="NCBI Taxonomy" id="1353952"/>
    <lineage>
        <taxon>Eukaryota</taxon>
        <taxon>Fungi</taxon>
        <taxon>Dikarya</taxon>
        <taxon>Basidiomycota</taxon>
        <taxon>Agaricomycotina</taxon>
        <taxon>Dacrymycetes</taxon>
        <taxon>Dacrymycetales</taxon>
        <taxon>Dacrymycetaceae</taxon>
        <taxon>Calocera</taxon>
    </lineage>
</organism>
<dbReference type="Proteomes" id="UP000076842">
    <property type="component" value="Unassembled WGS sequence"/>
</dbReference>
<feature type="region of interest" description="Disordered" evidence="1">
    <location>
        <begin position="1"/>
        <end position="41"/>
    </location>
</feature>
<reference evidence="2 3" key="1">
    <citation type="journal article" date="2016" name="Mol. Biol. Evol.">
        <title>Comparative Genomics of Early-Diverging Mushroom-Forming Fungi Provides Insights into the Origins of Lignocellulose Decay Capabilities.</title>
        <authorList>
            <person name="Nagy L.G."/>
            <person name="Riley R."/>
            <person name="Tritt A."/>
            <person name="Adam C."/>
            <person name="Daum C."/>
            <person name="Floudas D."/>
            <person name="Sun H."/>
            <person name="Yadav J.S."/>
            <person name="Pangilinan J."/>
            <person name="Larsson K.H."/>
            <person name="Matsuura K."/>
            <person name="Barry K."/>
            <person name="Labutti K."/>
            <person name="Kuo R."/>
            <person name="Ohm R.A."/>
            <person name="Bhattacharya S.S."/>
            <person name="Shirouzu T."/>
            <person name="Yoshinaga Y."/>
            <person name="Martin F.M."/>
            <person name="Grigoriev I.V."/>
            <person name="Hibbett D.S."/>
        </authorList>
    </citation>
    <scope>NUCLEOTIDE SEQUENCE [LARGE SCALE GENOMIC DNA]</scope>
    <source>
        <strain evidence="2 3">HHB12733</strain>
    </source>
</reference>
<keyword evidence="3" id="KW-1185">Reference proteome</keyword>
<evidence type="ECO:0000256" key="1">
    <source>
        <dbReference type="SAM" id="MobiDB-lite"/>
    </source>
</evidence>
<dbReference type="InParanoid" id="A0A165G194"/>
<gene>
    <name evidence="2" type="ORF">CALCODRAFT_281606</name>
</gene>
<evidence type="ECO:0000313" key="3">
    <source>
        <dbReference type="Proteomes" id="UP000076842"/>
    </source>
</evidence>
<sequence>MSRPHPRTRNVNSPLSEPAIQPRTAKDSTAQSRTFAHLQAPSLLRPHPTYIPALSPEFRSSAIVDPASRAEAEAEAVHLQPKPVAGRRSTKLTPIPLVKSPARWRTTVKIL</sequence>
<proteinExistence type="predicted"/>
<protein>
    <submittedName>
        <fullName evidence="2">Uncharacterized protein</fullName>
    </submittedName>
</protein>
<dbReference type="AlphaFoldDB" id="A0A165G194"/>
<evidence type="ECO:0000313" key="2">
    <source>
        <dbReference type="EMBL" id="KZT57475.1"/>
    </source>
</evidence>